<protein>
    <submittedName>
        <fullName evidence="1">Uncharacterized protein</fullName>
    </submittedName>
</protein>
<accession>A0A0G0H2R7</accession>
<gene>
    <name evidence="1" type="ORF">US53_C0051G0007</name>
</gene>
<organism evidence="1 2">
    <name type="scientific">Candidatus Woesebacteria bacterium GW2011_GWA1_37_7</name>
    <dbReference type="NCBI Taxonomy" id="1618545"/>
    <lineage>
        <taxon>Bacteria</taxon>
        <taxon>Candidatus Woeseibacteriota</taxon>
    </lineage>
</organism>
<dbReference type="AlphaFoldDB" id="A0A0G0H2R7"/>
<dbReference type="EMBL" id="LBTI01000051">
    <property type="protein sequence ID" value="KKQ36457.1"/>
    <property type="molecule type" value="Genomic_DNA"/>
</dbReference>
<dbReference type="STRING" id="1618545.US53_C0051G0007"/>
<dbReference type="Proteomes" id="UP000034591">
    <property type="component" value="Unassembled WGS sequence"/>
</dbReference>
<sequence>MSIFDRIETESRDDMHSLYREGVNVDRRIVDKRLGRLDRPHIFEDGRGEIVPATKLRLSGNGVQHYGGRTLKLGPAHSHDSEHLYHFLENIENPAKDLLQRFRKNAFVHHQTRRLSRDR</sequence>
<evidence type="ECO:0000313" key="1">
    <source>
        <dbReference type="EMBL" id="KKQ36457.1"/>
    </source>
</evidence>
<comment type="caution">
    <text evidence="1">The sequence shown here is derived from an EMBL/GenBank/DDBJ whole genome shotgun (WGS) entry which is preliminary data.</text>
</comment>
<evidence type="ECO:0000313" key="2">
    <source>
        <dbReference type="Proteomes" id="UP000034591"/>
    </source>
</evidence>
<reference evidence="1 2" key="1">
    <citation type="journal article" date="2015" name="Nature">
        <title>rRNA introns, odd ribosomes, and small enigmatic genomes across a large radiation of phyla.</title>
        <authorList>
            <person name="Brown C.T."/>
            <person name="Hug L.A."/>
            <person name="Thomas B.C."/>
            <person name="Sharon I."/>
            <person name="Castelle C.J."/>
            <person name="Singh A."/>
            <person name="Wilkins M.J."/>
            <person name="Williams K.H."/>
            <person name="Banfield J.F."/>
        </authorList>
    </citation>
    <scope>NUCLEOTIDE SEQUENCE [LARGE SCALE GENOMIC DNA]</scope>
</reference>
<proteinExistence type="predicted"/>
<name>A0A0G0H2R7_9BACT</name>